<dbReference type="GO" id="GO:0008270">
    <property type="term" value="F:zinc ion binding"/>
    <property type="evidence" value="ECO:0007669"/>
    <property type="project" value="UniProtKB-KW"/>
</dbReference>
<feature type="compositionally biased region" description="Acidic residues" evidence="10">
    <location>
        <begin position="908"/>
        <end position="922"/>
    </location>
</feature>
<feature type="domain" description="HTH HARE-type" evidence="13">
    <location>
        <begin position="406"/>
        <end position="474"/>
    </location>
</feature>
<dbReference type="Pfam" id="PF00628">
    <property type="entry name" value="PHD"/>
    <property type="match status" value="1"/>
</dbReference>
<dbReference type="InterPro" id="IPR053271">
    <property type="entry name" value="DDT_domain"/>
</dbReference>
<dbReference type="Proteomes" id="UP001255856">
    <property type="component" value="Unassembled WGS sequence"/>
</dbReference>
<dbReference type="PROSITE" id="PS51136">
    <property type="entry name" value="WAC"/>
    <property type="match status" value="1"/>
</dbReference>
<dbReference type="SUPFAM" id="SSF57903">
    <property type="entry name" value="FYVE/PHD zinc finger"/>
    <property type="match status" value="2"/>
</dbReference>
<keyword evidence="6 8" id="KW-0539">Nucleus</keyword>
<reference evidence="14" key="1">
    <citation type="submission" date="2021-01" db="EMBL/GenBank/DDBJ databases">
        <authorList>
            <person name="Eckstrom K.M.E."/>
        </authorList>
    </citation>
    <scope>NUCLEOTIDE SEQUENCE</scope>
    <source>
        <strain evidence="14">UVCC 0001</strain>
    </source>
</reference>
<evidence type="ECO:0000256" key="6">
    <source>
        <dbReference type="ARBA" id="ARBA00023242"/>
    </source>
</evidence>
<keyword evidence="3 7" id="KW-0863">Zinc-finger</keyword>
<feature type="compositionally biased region" description="Gly residues" evidence="10">
    <location>
        <begin position="661"/>
        <end position="671"/>
    </location>
</feature>
<feature type="compositionally biased region" description="Acidic residues" evidence="10">
    <location>
        <begin position="937"/>
        <end position="946"/>
    </location>
</feature>
<protein>
    <submittedName>
        <fullName evidence="14">Uncharacterized protein</fullName>
    </submittedName>
</protein>
<evidence type="ECO:0000256" key="2">
    <source>
        <dbReference type="ARBA" id="ARBA00022723"/>
    </source>
</evidence>
<feature type="compositionally biased region" description="Low complexity" evidence="10">
    <location>
        <begin position="316"/>
        <end position="327"/>
    </location>
</feature>
<feature type="region of interest" description="Disordered" evidence="10">
    <location>
        <begin position="273"/>
        <end position="375"/>
    </location>
</feature>
<feature type="compositionally biased region" description="Basic and acidic residues" evidence="10">
    <location>
        <begin position="722"/>
        <end position="734"/>
    </location>
</feature>
<feature type="region of interest" description="Disordered" evidence="10">
    <location>
        <begin position="899"/>
        <end position="957"/>
    </location>
</feature>
<keyword evidence="5" id="KW-0804">Transcription</keyword>
<dbReference type="PANTHER" id="PTHR15546:SF2">
    <property type="entry name" value="DDT DOMAIN-CONTAINING PROTEIN DDB_G0282237"/>
    <property type="match status" value="1"/>
</dbReference>
<keyword evidence="2" id="KW-0479">Metal-binding</keyword>
<dbReference type="InterPro" id="IPR011011">
    <property type="entry name" value="Znf_FYVE_PHD"/>
</dbReference>
<evidence type="ECO:0000256" key="10">
    <source>
        <dbReference type="SAM" id="MobiDB-lite"/>
    </source>
</evidence>
<dbReference type="PROSITE" id="PS50016">
    <property type="entry name" value="ZF_PHD_2"/>
    <property type="match status" value="1"/>
</dbReference>
<proteinExistence type="predicted"/>
<dbReference type="GO" id="GO:0006355">
    <property type="term" value="P:regulation of DNA-templated transcription"/>
    <property type="evidence" value="ECO:0007669"/>
    <property type="project" value="InterPro"/>
</dbReference>
<dbReference type="EMBL" id="JASFZW010000004">
    <property type="protein sequence ID" value="KAK2078741.1"/>
    <property type="molecule type" value="Genomic_DNA"/>
</dbReference>
<evidence type="ECO:0000259" key="11">
    <source>
        <dbReference type="PROSITE" id="PS50016"/>
    </source>
</evidence>
<keyword evidence="15" id="KW-1185">Reference proteome</keyword>
<dbReference type="InterPro" id="IPR001965">
    <property type="entry name" value="Znf_PHD"/>
</dbReference>
<dbReference type="PROSITE" id="PS01359">
    <property type="entry name" value="ZF_PHD_1"/>
    <property type="match status" value="1"/>
</dbReference>
<name>A0AAD9IHT2_PROWI</name>
<feature type="compositionally biased region" description="Low complexity" evidence="10">
    <location>
        <begin position="360"/>
        <end position="372"/>
    </location>
</feature>
<comment type="subcellular location">
    <subcellularLocation>
        <location evidence="1 8">Nucleus</location>
    </subcellularLocation>
</comment>
<accession>A0AAD9IHT2</accession>
<feature type="compositionally biased region" description="Acidic residues" evidence="10">
    <location>
        <begin position="1482"/>
        <end position="1503"/>
    </location>
</feature>
<dbReference type="InterPro" id="IPR019787">
    <property type="entry name" value="Znf_PHD-finger"/>
</dbReference>
<dbReference type="Pfam" id="PF15613">
    <property type="entry name" value="WSD"/>
    <property type="match status" value="1"/>
</dbReference>
<dbReference type="InterPro" id="IPR028941">
    <property type="entry name" value="WHIM2_dom"/>
</dbReference>
<dbReference type="Pfam" id="PF05066">
    <property type="entry name" value="HARE-HTH"/>
    <property type="match status" value="1"/>
</dbReference>
<dbReference type="Gene3D" id="3.30.40.10">
    <property type="entry name" value="Zinc/RING finger domain, C3HC4 (zinc finger)"/>
    <property type="match status" value="2"/>
</dbReference>
<evidence type="ECO:0000256" key="1">
    <source>
        <dbReference type="ARBA" id="ARBA00004123"/>
    </source>
</evidence>
<feature type="region of interest" description="Disordered" evidence="10">
    <location>
        <begin position="1464"/>
        <end position="1519"/>
    </location>
</feature>
<feature type="compositionally biased region" description="Low complexity" evidence="10">
    <location>
        <begin position="672"/>
        <end position="683"/>
    </location>
</feature>
<evidence type="ECO:0000256" key="8">
    <source>
        <dbReference type="PROSITE-ProRule" id="PRU00475"/>
    </source>
</evidence>
<keyword evidence="4" id="KW-0862">Zinc</keyword>
<feature type="domain" description="PHD-type" evidence="11">
    <location>
        <begin position="550"/>
        <end position="611"/>
    </location>
</feature>
<evidence type="ECO:0000256" key="7">
    <source>
        <dbReference type="PROSITE-ProRule" id="PRU00146"/>
    </source>
</evidence>
<evidence type="ECO:0000256" key="5">
    <source>
        <dbReference type="ARBA" id="ARBA00023163"/>
    </source>
</evidence>
<feature type="coiled-coil region" evidence="9">
    <location>
        <begin position="1149"/>
        <end position="1176"/>
    </location>
</feature>
<feature type="compositionally biased region" description="Low complexity" evidence="10">
    <location>
        <begin position="334"/>
        <end position="347"/>
    </location>
</feature>
<dbReference type="PROSITE" id="PS51913">
    <property type="entry name" value="HTH_HARE"/>
    <property type="match status" value="1"/>
</dbReference>
<dbReference type="InterPro" id="IPR007759">
    <property type="entry name" value="Asxl_HARE-HTH"/>
</dbReference>
<organism evidence="14 15">
    <name type="scientific">Prototheca wickerhamii</name>
    <dbReference type="NCBI Taxonomy" id="3111"/>
    <lineage>
        <taxon>Eukaryota</taxon>
        <taxon>Viridiplantae</taxon>
        <taxon>Chlorophyta</taxon>
        <taxon>core chlorophytes</taxon>
        <taxon>Trebouxiophyceae</taxon>
        <taxon>Chlorellales</taxon>
        <taxon>Chlorellaceae</taxon>
        <taxon>Prototheca</taxon>
    </lineage>
</organism>
<feature type="domain" description="WAC" evidence="12">
    <location>
        <begin position="23"/>
        <end position="128"/>
    </location>
</feature>
<dbReference type="Pfam" id="PF10537">
    <property type="entry name" value="WAC_Acf1_DNA_bd"/>
    <property type="match status" value="1"/>
</dbReference>
<comment type="caution">
    <text evidence="14">The sequence shown here is derived from an EMBL/GenBank/DDBJ whole genome shotgun (WGS) entry which is preliminary data.</text>
</comment>
<evidence type="ECO:0000313" key="14">
    <source>
        <dbReference type="EMBL" id="KAK2078741.1"/>
    </source>
</evidence>
<evidence type="ECO:0000256" key="4">
    <source>
        <dbReference type="ARBA" id="ARBA00022833"/>
    </source>
</evidence>
<dbReference type="GO" id="GO:0005634">
    <property type="term" value="C:nucleus"/>
    <property type="evidence" value="ECO:0007669"/>
    <property type="project" value="UniProtKB-SubCell"/>
</dbReference>
<dbReference type="PANTHER" id="PTHR15546">
    <property type="entry name" value="BROMODOMAIN ADJACENT TO ZINC FINGER DOMAIN, 2A"/>
    <property type="match status" value="1"/>
</dbReference>
<feature type="region of interest" description="Disordered" evidence="10">
    <location>
        <begin position="1259"/>
        <end position="1292"/>
    </location>
</feature>
<feature type="compositionally biased region" description="Basic residues" evidence="10">
    <location>
        <begin position="1508"/>
        <end position="1519"/>
    </location>
</feature>
<sequence length="1519" mass="160505">MPGLEAGSYQPRLEVPLGLRANEEVFVCRYTGQIFREYEDYVKQITAYNQRQWTDRYQGTKGLTFEEAASTEFPVQSILDQFPAIYEEGALRAVHFSTQPLDELCVSLKKHLQLRLYPGEPVLATIEGGGVAPCMVQRSAPSATGSPPGEYEIAWLAATGVPDRAPQPRARTAAPAPGAEPDGPRDPGAAAPVAAGRRAVAPAGWRRAGVWEVLPHFVAKHRLAERPPPELEAALREAAEAEAARAASGAASQVESDAALARAVAVAEGLLPGTADASGGLLPEDEDDEYRPGAGGAAGAAGAAAVAGPHPPQSTAAAAAARKPAAAAKRKSAPDAAGTPLAGGAPAKQGTVGPGTPDVAPGSAPTPAASCAPAPPRTVDGIAALQASAALMHESLEDAARRIQPGSIKAAVFQVLREAGAEGLTIQDAAQRIQDTGLRAWEDPKAARNSVASTCGHDAAFLRVGPGRFALRALVPNSAGAELAAAEAVVAACCGGAEGDGSVLDGPASAAFPSPLAAQDKALALVEAQLLDAARKLRDERSKPRTEHNVFKCPRCHRGTHPDGSPLLLCDTCPRAYHLSCLGGAGEGEAPPMGWHELPTGDWACPKCVEATQTALRRVLDLDARRKEALERAQAREREAEDRLLKRLLAKEERDRRRGAPGAGAAGGGEDGSPAPAAAGAAAAAKKAPLDDWDLLEEEREHLLLLEARAAELGQSCDAGDEGVKKEEGVKDEAPESALIKLEKAEPGTTDVAASATDGGSVPPPQPTSHAARLAETTEAIAKLRLLIEGPSAPVVFLENERDRQALERALETSQFLQLYGAACEAESPDAPALLTRARWPLDGEGLGALYHQLTLCCLIEQQNQDPPMKARARRWARVLTPNTWPEILRRYLLATRGRRRERPRREEEDEEEGDEDEDDDASTGRAAARPGSALDGEVDEQEVGGEEANTAESDAALDPLALADDAAALLAARELARGAWHGLRPELHLRLLGALCYDIAQGYALRADINARLQESIRLQTEARARRPDEEELEEEEDPDDGDDEGPGTTDGPASALEQAQARWAAREQAFYAELQERASRAEPLGYDRHHRRYWWLAAAPGVVLVDFPEGEARPLGALRSRAEAGARGYALREHERPPLRDKRMAFRTVEELEAAQARAALQEARERVDSLLVETGEVGCELDADAKALRKELRAAYEAPETLLRFLLDLERVYAVAGEGLPPGASDKEISALLREESASDEAPGAADVEMADVVPGEAVKADTPPTTTTTPPIEPEGSAAPEDSAAQDASAGNSAAVSYSAAAALALAARLAGPGQACYCALLLCDRAGPMLQRFITLAEEAAKWEAAEKERLRLERAEAAAASRRRAEEESAALLSPTRPMMIRTGKAKTDDGVRVVVADCRWGYQCSVCLLAGDLLCCEHPSGCNVSAHVECSGGAQAFPRGPWICSNHDDRDMKTRIRRKRGANPHAPGAGAGGGGDDDSEATVSEGDDGDDDDDDSGGYSGKKRGGKRARAR</sequence>
<feature type="region of interest" description="Disordered" evidence="10">
    <location>
        <begin position="1023"/>
        <end position="1055"/>
    </location>
</feature>
<dbReference type="InterPro" id="IPR013136">
    <property type="entry name" value="WSTF_Acf1_Cbp146"/>
</dbReference>
<dbReference type="InterPro" id="IPR019786">
    <property type="entry name" value="Zinc_finger_PHD-type_CS"/>
</dbReference>
<feature type="region of interest" description="Disordered" evidence="10">
    <location>
        <begin position="717"/>
        <end position="771"/>
    </location>
</feature>
<evidence type="ECO:0000256" key="9">
    <source>
        <dbReference type="SAM" id="Coils"/>
    </source>
</evidence>
<evidence type="ECO:0000259" key="13">
    <source>
        <dbReference type="PROSITE" id="PS51913"/>
    </source>
</evidence>
<dbReference type="SMART" id="SM00249">
    <property type="entry name" value="PHD"/>
    <property type="match status" value="2"/>
</dbReference>
<keyword evidence="9" id="KW-0175">Coiled coil</keyword>
<evidence type="ECO:0000256" key="3">
    <source>
        <dbReference type="ARBA" id="ARBA00022771"/>
    </source>
</evidence>
<evidence type="ECO:0000259" key="12">
    <source>
        <dbReference type="PROSITE" id="PS51136"/>
    </source>
</evidence>
<feature type="compositionally biased region" description="Acidic residues" evidence="10">
    <location>
        <begin position="1031"/>
        <end position="1047"/>
    </location>
</feature>
<evidence type="ECO:0000313" key="15">
    <source>
        <dbReference type="Proteomes" id="UP001255856"/>
    </source>
</evidence>
<dbReference type="InterPro" id="IPR013083">
    <property type="entry name" value="Znf_RING/FYVE/PHD"/>
</dbReference>
<gene>
    <name evidence="14" type="ORF">QBZ16_003581</name>
</gene>
<feature type="region of interest" description="Disordered" evidence="10">
    <location>
        <begin position="650"/>
        <end position="683"/>
    </location>
</feature>
<feature type="region of interest" description="Disordered" evidence="10">
    <location>
        <begin position="162"/>
        <end position="195"/>
    </location>
</feature>